<dbReference type="SUPFAM" id="SSF89447">
    <property type="entry name" value="AbrB/MazE/MraZ-like"/>
    <property type="match status" value="1"/>
</dbReference>
<organism evidence="1 2">
    <name type="scientific">Microvirga terrae</name>
    <dbReference type="NCBI Taxonomy" id="2740529"/>
    <lineage>
        <taxon>Bacteria</taxon>
        <taxon>Pseudomonadati</taxon>
        <taxon>Pseudomonadota</taxon>
        <taxon>Alphaproteobacteria</taxon>
        <taxon>Hyphomicrobiales</taxon>
        <taxon>Methylobacteriaceae</taxon>
        <taxon>Microvirga</taxon>
    </lineage>
</organism>
<protein>
    <recommendedName>
        <fullName evidence="3">AbrB/MazE/SpoVT family DNA-binding domain-containing protein</fullName>
    </recommendedName>
</protein>
<accession>A0ABY5RVT1</accession>
<dbReference type="Proteomes" id="UP001017257">
    <property type="component" value="Chromosome"/>
</dbReference>
<name>A0ABY5RVT1_9HYPH</name>
<evidence type="ECO:0008006" key="3">
    <source>
        <dbReference type="Google" id="ProtNLM"/>
    </source>
</evidence>
<keyword evidence="2" id="KW-1185">Reference proteome</keyword>
<proteinExistence type="predicted"/>
<gene>
    <name evidence="1" type="ORF">HPT29_009665</name>
</gene>
<reference evidence="1" key="1">
    <citation type="submission" date="2022-08" db="EMBL/GenBank/DDBJ databases">
        <title>Microvirga terrae sp. nov., isolated from soil.</title>
        <authorList>
            <person name="Kim K.H."/>
            <person name="Seo Y.L."/>
            <person name="Kim J.M."/>
            <person name="Lee J.K."/>
            <person name="Han D.M."/>
            <person name="Jeon C.O."/>
        </authorList>
    </citation>
    <scope>NUCLEOTIDE SEQUENCE</scope>
    <source>
        <strain evidence="1">R24</strain>
    </source>
</reference>
<dbReference type="EMBL" id="CP102845">
    <property type="protein sequence ID" value="UVF21365.1"/>
    <property type="molecule type" value="Genomic_DNA"/>
</dbReference>
<evidence type="ECO:0000313" key="2">
    <source>
        <dbReference type="Proteomes" id="UP001017257"/>
    </source>
</evidence>
<dbReference type="RefSeq" id="WP_173947468.1">
    <property type="nucleotide sequence ID" value="NZ_CP102845.1"/>
</dbReference>
<dbReference type="InterPro" id="IPR037914">
    <property type="entry name" value="SpoVT-AbrB_sf"/>
</dbReference>
<sequence>MKKRVLLLRIDGGQVIEIPEEFELDTDDVVIYRRGDALVIEPPKESGSDDSTRTAED</sequence>
<dbReference type="Gene3D" id="2.10.260.10">
    <property type="match status" value="1"/>
</dbReference>
<evidence type="ECO:0000313" key="1">
    <source>
        <dbReference type="EMBL" id="UVF21365.1"/>
    </source>
</evidence>